<dbReference type="InterPro" id="IPR035994">
    <property type="entry name" value="Nucleoside_phosphorylase_sf"/>
</dbReference>
<gene>
    <name evidence="2" type="ORF">COEREDRAFT_80632</name>
</gene>
<dbReference type="GO" id="GO:0005829">
    <property type="term" value="C:cytosol"/>
    <property type="evidence" value="ECO:0007669"/>
    <property type="project" value="TreeGrafter"/>
</dbReference>
<keyword evidence="3" id="KW-1185">Reference proteome</keyword>
<dbReference type="SUPFAM" id="SSF53167">
    <property type="entry name" value="Purine and uridine phosphorylases"/>
    <property type="match status" value="1"/>
</dbReference>
<reference evidence="2 3" key="1">
    <citation type="journal article" date="2015" name="Genome Biol. Evol.">
        <title>Phylogenomic analyses indicate that early fungi evolved digesting cell walls of algal ancestors of land plants.</title>
        <authorList>
            <person name="Chang Y."/>
            <person name="Wang S."/>
            <person name="Sekimoto S."/>
            <person name="Aerts A.L."/>
            <person name="Choi C."/>
            <person name="Clum A."/>
            <person name="LaButti K.M."/>
            <person name="Lindquist E.A."/>
            <person name="Yee Ngan C."/>
            <person name="Ohm R.A."/>
            <person name="Salamov A.A."/>
            <person name="Grigoriev I.V."/>
            <person name="Spatafora J.W."/>
            <person name="Berbee M.L."/>
        </authorList>
    </citation>
    <scope>NUCLEOTIDE SEQUENCE [LARGE SCALE GENOMIC DNA]</scope>
    <source>
        <strain evidence="2 3">NRRL 1564</strain>
    </source>
</reference>
<feature type="domain" description="Nucleoside phosphorylase" evidence="1">
    <location>
        <begin position="32"/>
        <end position="231"/>
    </location>
</feature>
<evidence type="ECO:0000313" key="3">
    <source>
        <dbReference type="Proteomes" id="UP000242474"/>
    </source>
</evidence>
<accession>A0A2G5BE63</accession>
<evidence type="ECO:0000313" key="2">
    <source>
        <dbReference type="EMBL" id="PIA17293.1"/>
    </source>
</evidence>
<evidence type="ECO:0000259" key="1">
    <source>
        <dbReference type="Pfam" id="PF01048"/>
    </source>
</evidence>
<dbReference type="Proteomes" id="UP000242474">
    <property type="component" value="Unassembled WGS sequence"/>
</dbReference>
<dbReference type="GO" id="GO:0004850">
    <property type="term" value="F:uridine phosphorylase activity"/>
    <property type="evidence" value="ECO:0007669"/>
    <property type="project" value="TreeGrafter"/>
</dbReference>
<sequence length="310" mass="33773">MPNEQMNSADHPISSTGRTYHVEMQAGEVANRIVTVGDPQRARTMAKHLERILFEHSSHRGFLTITGIYRGLPLTIVAIGMGAPMMDFFIREARMVVQGPMTIIRFGSCGSICNASIGDVISATGAFAINRNFDYFDNNPPVGYPYNFSPAVNADSRLTNALNARLDAALGSSHVYRGKVGNADSFYSSQGRPASDFYDANKDLIPRLHNIFPDAVALEMESHMLFHLARSSTGSENSHLPSIRAACALMVYADRSGNVFISPEISKRLSQISANAVFDALVDDMPSQEGLHPMAGSVWENALSSIKKLS</sequence>
<dbReference type="CDD" id="cd17769">
    <property type="entry name" value="NP_TgUP-like"/>
    <property type="match status" value="1"/>
</dbReference>
<dbReference type="InterPro" id="IPR000845">
    <property type="entry name" value="Nucleoside_phosphorylase_d"/>
</dbReference>
<dbReference type="Gene3D" id="3.40.50.1580">
    <property type="entry name" value="Nucleoside phosphorylase domain"/>
    <property type="match status" value="1"/>
</dbReference>
<protein>
    <submittedName>
        <fullName evidence="2">Purine and uridine phosphorylase</fullName>
    </submittedName>
</protein>
<proteinExistence type="predicted"/>
<dbReference type="Pfam" id="PF01048">
    <property type="entry name" value="PNP_UDP_1"/>
    <property type="match status" value="1"/>
</dbReference>
<dbReference type="GO" id="GO:0006218">
    <property type="term" value="P:uridine catabolic process"/>
    <property type="evidence" value="ECO:0007669"/>
    <property type="project" value="TreeGrafter"/>
</dbReference>
<dbReference type="PANTHER" id="PTHR43691">
    <property type="entry name" value="URIDINE PHOSPHORYLASE"/>
    <property type="match status" value="1"/>
</dbReference>
<name>A0A2G5BE63_COERN</name>
<dbReference type="OrthoDB" id="416752at2759"/>
<dbReference type="STRING" id="763665.A0A2G5BE63"/>
<dbReference type="AlphaFoldDB" id="A0A2G5BE63"/>
<dbReference type="EMBL" id="KZ303495">
    <property type="protein sequence ID" value="PIA17293.1"/>
    <property type="molecule type" value="Genomic_DNA"/>
</dbReference>
<dbReference type="PANTHER" id="PTHR43691:SF14">
    <property type="entry name" value="URIDINE PHOSPHORYLASE"/>
    <property type="match status" value="1"/>
</dbReference>
<organism evidence="2 3">
    <name type="scientific">Coemansia reversa (strain ATCC 12441 / NRRL 1564)</name>
    <dbReference type="NCBI Taxonomy" id="763665"/>
    <lineage>
        <taxon>Eukaryota</taxon>
        <taxon>Fungi</taxon>
        <taxon>Fungi incertae sedis</taxon>
        <taxon>Zoopagomycota</taxon>
        <taxon>Kickxellomycotina</taxon>
        <taxon>Kickxellomycetes</taxon>
        <taxon>Kickxellales</taxon>
        <taxon>Kickxellaceae</taxon>
        <taxon>Coemansia</taxon>
    </lineage>
</organism>